<accession>A0ABU9B9W4</accession>
<evidence type="ECO:0000313" key="3">
    <source>
        <dbReference type="EMBL" id="MEK8026373.1"/>
    </source>
</evidence>
<evidence type="ECO:0000259" key="2">
    <source>
        <dbReference type="Pfam" id="PF06181"/>
    </source>
</evidence>
<feature type="transmembrane region" description="Helical" evidence="1">
    <location>
        <begin position="12"/>
        <end position="34"/>
    </location>
</feature>
<dbReference type="InterPro" id="IPR036909">
    <property type="entry name" value="Cyt_c-like_dom_sf"/>
</dbReference>
<evidence type="ECO:0000313" key="4">
    <source>
        <dbReference type="Proteomes" id="UP001368500"/>
    </source>
</evidence>
<feature type="transmembrane region" description="Helical" evidence="1">
    <location>
        <begin position="192"/>
        <end position="214"/>
    </location>
</feature>
<gene>
    <name evidence="3" type="ORF">AACH11_10430</name>
</gene>
<name>A0ABU9B9W4_9BURK</name>
<dbReference type="Proteomes" id="UP001368500">
    <property type="component" value="Unassembled WGS sequence"/>
</dbReference>
<dbReference type="EMBL" id="JBBUTF010000008">
    <property type="protein sequence ID" value="MEK8026373.1"/>
    <property type="molecule type" value="Genomic_DNA"/>
</dbReference>
<protein>
    <submittedName>
        <fullName evidence="3">Urate hydroxylase PuuD</fullName>
    </submittedName>
</protein>
<feature type="transmembrane region" description="Helical" evidence="1">
    <location>
        <begin position="102"/>
        <end position="125"/>
    </location>
</feature>
<dbReference type="InterPro" id="IPR010389">
    <property type="entry name" value="Urate_ox_N"/>
</dbReference>
<feature type="transmembrane region" description="Helical" evidence="1">
    <location>
        <begin position="168"/>
        <end position="185"/>
    </location>
</feature>
<comment type="caution">
    <text evidence="3">The sequence shown here is derived from an EMBL/GenBank/DDBJ whole genome shotgun (WGS) entry which is preliminary data.</text>
</comment>
<feature type="transmembrane region" description="Helical" evidence="1">
    <location>
        <begin position="132"/>
        <end position="152"/>
    </location>
</feature>
<reference evidence="3 4" key="1">
    <citation type="submission" date="2024-04" db="EMBL/GenBank/DDBJ databases">
        <title>Novel species of the genus Ideonella isolated from streams.</title>
        <authorList>
            <person name="Lu H."/>
        </authorList>
    </citation>
    <scope>NUCLEOTIDE SEQUENCE [LARGE SCALE GENOMIC DNA]</scope>
    <source>
        <strain evidence="3 4">BYS139W</strain>
    </source>
</reference>
<keyword evidence="1" id="KW-0472">Membrane</keyword>
<keyword evidence="1" id="KW-1133">Transmembrane helix</keyword>
<proteinExistence type="predicted"/>
<organism evidence="3 4">
    <name type="scientific">Pseudaquabacterium rugosum</name>
    <dbReference type="NCBI Taxonomy" id="2984194"/>
    <lineage>
        <taxon>Bacteria</taxon>
        <taxon>Pseudomonadati</taxon>
        <taxon>Pseudomonadota</taxon>
        <taxon>Betaproteobacteria</taxon>
        <taxon>Burkholderiales</taxon>
        <taxon>Sphaerotilaceae</taxon>
        <taxon>Pseudaquabacterium</taxon>
    </lineage>
</organism>
<keyword evidence="4" id="KW-1185">Reference proteome</keyword>
<dbReference type="SUPFAM" id="SSF46626">
    <property type="entry name" value="Cytochrome c"/>
    <property type="match status" value="1"/>
</dbReference>
<feature type="domain" description="Urate oxidase N-terminal" evidence="2">
    <location>
        <begin position="4"/>
        <end position="317"/>
    </location>
</feature>
<feature type="transmembrane region" description="Helical" evidence="1">
    <location>
        <begin position="271"/>
        <end position="289"/>
    </location>
</feature>
<keyword evidence="1" id="KW-0812">Transmembrane</keyword>
<evidence type="ECO:0000256" key="1">
    <source>
        <dbReference type="SAM" id="Phobius"/>
    </source>
</evidence>
<dbReference type="RefSeq" id="WP_341374157.1">
    <property type="nucleotide sequence ID" value="NZ_JBBUTF010000008.1"/>
</dbReference>
<dbReference type="Pfam" id="PF06181">
    <property type="entry name" value="Urate_ox_N"/>
    <property type="match status" value="1"/>
</dbReference>
<feature type="transmembrane region" description="Helical" evidence="1">
    <location>
        <begin position="301"/>
        <end position="320"/>
    </location>
</feature>
<sequence>MDTAYLLDWANLLLRWAHVITAIAWIGASFHFVMLDNSLTPPEDAQLKDRGVDGELWSVHGGGFYHATKYRVAPRWIGLPAEDGRPAPGRMRALHWSFWESYSTWLTGFGLFTTLYLFNAGTYLVDRRLQDWSAGTAVAAALGFLAVFWLAYDLICRGLGQRRHGDRWVGLGVAALVVGASWLACRWFPGRAAFLLVGAMLATAMSANVFFWIIPGQRTVVGQLRAGQAPDPVHGQRGKQRSLHNTYFTLPVLVAMLSNHYGWLHEGRHAWAVLVVLMAAGALIRHSFAMRHAAQVQGRPAPWWAAACGVVLLIGLVVALRPAPRPAADAATAAPAAFAAVQAVVQQRCVLCHNAQLANKGVALHTPELIQRQAAAIQQQAVQARTMPLNNATGITEDERALLGRWFAAGAPGP</sequence>